<dbReference type="InterPro" id="IPR019536">
    <property type="entry name" value="USHBP1_PDZ-bd"/>
</dbReference>
<keyword evidence="1" id="KW-0175">Coiled coil</keyword>
<evidence type="ECO:0000259" key="3">
    <source>
        <dbReference type="Pfam" id="PF10506"/>
    </source>
</evidence>
<feature type="region of interest" description="Disordered" evidence="2">
    <location>
        <begin position="1"/>
        <end position="40"/>
    </location>
</feature>
<evidence type="ECO:0000313" key="4">
    <source>
        <dbReference type="EMBL" id="CAH0388432.1"/>
    </source>
</evidence>
<gene>
    <name evidence="4" type="ORF">BEMITA_LOCUS7345</name>
</gene>
<dbReference type="EMBL" id="OU963865">
    <property type="protein sequence ID" value="CAH0388432.1"/>
    <property type="molecule type" value="Genomic_DNA"/>
</dbReference>
<proteinExistence type="predicted"/>
<dbReference type="InterPro" id="IPR040171">
    <property type="entry name" value="USBP1-like"/>
</dbReference>
<feature type="compositionally biased region" description="Polar residues" evidence="2">
    <location>
        <begin position="92"/>
        <end position="102"/>
    </location>
</feature>
<reference evidence="4" key="1">
    <citation type="submission" date="2021-12" db="EMBL/GenBank/DDBJ databases">
        <authorList>
            <person name="King R."/>
        </authorList>
    </citation>
    <scope>NUCLEOTIDE SEQUENCE</scope>
</reference>
<feature type="coiled-coil region" evidence="1">
    <location>
        <begin position="549"/>
        <end position="601"/>
    </location>
</feature>
<feature type="compositionally biased region" description="Basic and acidic residues" evidence="2">
    <location>
        <begin position="17"/>
        <end position="35"/>
    </location>
</feature>
<dbReference type="AlphaFoldDB" id="A0A9P0A7V8"/>
<evidence type="ECO:0000313" key="5">
    <source>
        <dbReference type="Proteomes" id="UP001152759"/>
    </source>
</evidence>
<feature type="coiled-coil region" evidence="1">
    <location>
        <begin position="311"/>
        <end position="338"/>
    </location>
</feature>
<feature type="coiled-coil region" evidence="1">
    <location>
        <begin position="112"/>
        <end position="156"/>
    </location>
</feature>
<feature type="coiled-coil region" evidence="1">
    <location>
        <begin position="439"/>
        <end position="473"/>
    </location>
</feature>
<feature type="domain" description="Harmonin-binding protein USHBP1 PDZ-binding" evidence="3">
    <location>
        <begin position="320"/>
        <end position="380"/>
    </location>
</feature>
<dbReference type="KEGG" id="btab:109035430"/>
<organism evidence="4 5">
    <name type="scientific">Bemisia tabaci</name>
    <name type="common">Sweetpotato whitefly</name>
    <name type="synonym">Aleurodes tabaci</name>
    <dbReference type="NCBI Taxonomy" id="7038"/>
    <lineage>
        <taxon>Eukaryota</taxon>
        <taxon>Metazoa</taxon>
        <taxon>Ecdysozoa</taxon>
        <taxon>Arthropoda</taxon>
        <taxon>Hexapoda</taxon>
        <taxon>Insecta</taxon>
        <taxon>Pterygota</taxon>
        <taxon>Neoptera</taxon>
        <taxon>Paraneoptera</taxon>
        <taxon>Hemiptera</taxon>
        <taxon>Sternorrhyncha</taxon>
        <taxon>Aleyrodoidea</taxon>
        <taxon>Aleyrodidae</taxon>
        <taxon>Aleyrodinae</taxon>
        <taxon>Bemisia</taxon>
    </lineage>
</organism>
<dbReference type="Pfam" id="PF10506">
    <property type="entry name" value="USHBP1_PDZ-bd"/>
    <property type="match status" value="1"/>
</dbReference>
<dbReference type="PANTHER" id="PTHR23347:SF6">
    <property type="entry name" value="FI17904P1"/>
    <property type="match status" value="1"/>
</dbReference>
<feature type="region of interest" description="Disordered" evidence="2">
    <location>
        <begin position="78"/>
        <end position="104"/>
    </location>
</feature>
<feature type="compositionally biased region" description="Polar residues" evidence="2">
    <location>
        <begin position="7"/>
        <end position="16"/>
    </location>
</feature>
<dbReference type="PANTHER" id="PTHR23347">
    <property type="entry name" value="COLORECTAL MUTANT CANCER PROTEIN MCC PROTEIN -RELATED"/>
    <property type="match status" value="1"/>
</dbReference>
<dbReference type="Proteomes" id="UP001152759">
    <property type="component" value="Chromosome 4"/>
</dbReference>
<name>A0A9P0A7V8_BEMTA</name>
<accession>A0A9P0A7V8</accession>
<evidence type="ECO:0000256" key="2">
    <source>
        <dbReference type="SAM" id="MobiDB-lite"/>
    </source>
</evidence>
<protein>
    <recommendedName>
        <fullName evidence="3">Harmonin-binding protein USHBP1 PDZ-binding domain-containing protein</fullName>
    </recommendedName>
</protein>
<evidence type="ECO:0000256" key="1">
    <source>
        <dbReference type="SAM" id="Coils"/>
    </source>
</evidence>
<sequence>MADGLQARSTSTVTSDARQEHPDDASYRNTTHDIGLRQNSTQTSSILQETLSETLLQLINDDDDHEMTYADFIQNHLNASGSGDGGPGVLKQPQNIPNTNGRPENLEFHKEAQDLQSEAKCLQLSLEKVAQSLAALQLKTSENKELQESNLNFEKEGKIAELHDVIAELSGRLRCQSNLSNQGGNRIPEVLSDCRSNVDTDSVQNGLLESQIIELKQLMRRKDTEIEELHAALSMLSSELEYNKHQRCDTKVAPGNQVPILKVAERIKLKTMDRPVTGYLISNLGVSRTEVAEHLVSDLKENCDIQELKEKHELEVEMERLNAKLEHIRSQNALLQLNFDESKSHCTRLSILIGKYESNIIALKQALDKSNQIIDIYRTLRDAKKSPRHNEEKLMSKLSKLQNEQNSITSTVVKLESHVGEPPANLVSVTEARKLDIETAVLMQELMAMREEKAELKAQLFRAEKEREQLELKLFSQQLQYQALAQSGAETCDRGDAAEIRLKERLKEVALTLDRVTRNAEMKQRQLSERVNQLKTVNAVLAHSLDKCNQKLQTRVRKVETQMLSMAERHAAQVGGLKQNIMVLEDKVAGYEGTVRALETELEAWRKPRS</sequence>
<keyword evidence="5" id="KW-1185">Reference proteome</keyword>